<evidence type="ECO:0000256" key="1">
    <source>
        <dbReference type="ARBA" id="ARBA00004141"/>
    </source>
</evidence>
<reference evidence="11" key="1">
    <citation type="submission" date="2021-01" db="EMBL/GenBank/DDBJ databases">
        <authorList>
            <person name="Corre E."/>
            <person name="Pelletier E."/>
            <person name="Niang G."/>
            <person name="Scheremetjew M."/>
            <person name="Finn R."/>
            <person name="Kale V."/>
            <person name="Holt S."/>
            <person name="Cochrane G."/>
            <person name="Meng A."/>
            <person name="Brown T."/>
            <person name="Cohen L."/>
        </authorList>
    </citation>
    <scope>NUCLEOTIDE SEQUENCE</scope>
    <source>
        <strain evidence="11">Ms1</strain>
    </source>
</reference>
<comment type="similarity">
    <text evidence="2 9">Belongs to the mitochondrial carrier (TC 2.A.29) family.</text>
</comment>
<evidence type="ECO:0000256" key="6">
    <source>
        <dbReference type="ARBA" id="ARBA00022989"/>
    </source>
</evidence>
<evidence type="ECO:0000256" key="4">
    <source>
        <dbReference type="ARBA" id="ARBA00022692"/>
    </source>
</evidence>
<dbReference type="GO" id="GO:0016020">
    <property type="term" value="C:membrane"/>
    <property type="evidence" value="ECO:0007669"/>
    <property type="project" value="UniProtKB-SubCell"/>
</dbReference>
<organism evidence="11">
    <name type="scientific">Bicosoecida sp. CB-2014</name>
    <dbReference type="NCBI Taxonomy" id="1486930"/>
    <lineage>
        <taxon>Eukaryota</taxon>
        <taxon>Sar</taxon>
        <taxon>Stramenopiles</taxon>
        <taxon>Bigyra</taxon>
        <taxon>Opalozoa</taxon>
        <taxon>Bicosoecida</taxon>
    </lineage>
</organism>
<comment type="subcellular location">
    <subcellularLocation>
        <location evidence="1">Membrane</location>
        <topology evidence="1">Multi-pass membrane protein</topology>
    </subcellularLocation>
</comment>
<feature type="repeat" description="Solcar" evidence="8">
    <location>
        <begin position="219"/>
        <end position="309"/>
    </location>
</feature>
<dbReference type="AlphaFoldDB" id="A0A7S1CCN9"/>
<dbReference type="InterPro" id="IPR023395">
    <property type="entry name" value="MCP_dom_sf"/>
</dbReference>
<evidence type="ECO:0000256" key="7">
    <source>
        <dbReference type="ARBA" id="ARBA00023136"/>
    </source>
</evidence>
<dbReference type="InterPro" id="IPR044712">
    <property type="entry name" value="SLC25A32-like"/>
</dbReference>
<feature type="repeat" description="Solcar" evidence="8">
    <location>
        <begin position="1"/>
        <end position="96"/>
    </location>
</feature>
<name>A0A7S1CCN9_9STRA</name>
<evidence type="ECO:0000256" key="10">
    <source>
        <dbReference type="SAM" id="Phobius"/>
    </source>
</evidence>
<dbReference type="Pfam" id="PF00153">
    <property type="entry name" value="Mito_carr"/>
    <property type="match status" value="3"/>
</dbReference>
<keyword evidence="7 8" id="KW-0472">Membrane</keyword>
<dbReference type="GO" id="GO:0006862">
    <property type="term" value="P:nucleotide transport"/>
    <property type="evidence" value="ECO:0007669"/>
    <property type="project" value="InterPro"/>
</dbReference>
<evidence type="ECO:0000256" key="9">
    <source>
        <dbReference type="RuleBase" id="RU000488"/>
    </source>
</evidence>
<evidence type="ECO:0000256" key="3">
    <source>
        <dbReference type="ARBA" id="ARBA00022448"/>
    </source>
</evidence>
<accession>A0A7S1CCN9</accession>
<gene>
    <name evidence="11" type="ORF">BSP0115_LOCUS7080</name>
</gene>
<dbReference type="InterPro" id="IPR018108">
    <property type="entry name" value="MCP_transmembrane"/>
</dbReference>
<dbReference type="PROSITE" id="PS50920">
    <property type="entry name" value="SOLCAR"/>
    <property type="match status" value="3"/>
</dbReference>
<feature type="transmembrane region" description="Helical" evidence="10">
    <location>
        <begin position="68"/>
        <end position="90"/>
    </location>
</feature>
<protein>
    <submittedName>
        <fullName evidence="11">Uncharacterized protein</fullName>
    </submittedName>
</protein>
<keyword evidence="6 10" id="KW-1133">Transmembrane helix</keyword>
<dbReference type="EMBL" id="HBFS01010299">
    <property type="protein sequence ID" value="CAD8913828.1"/>
    <property type="molecule type" value="Transcribed_RNA"/>
</dbReference>
<feature type="repeat" description="Solcar" evidence="8">
    <location>
        <begin position="106"/>
        <end position="206"/>
    </location>
</feature>
<evidence type="ECO:0000256" key="5">
    <source>
        <dbReference type="ARBA" id="ARBA00022737"/>
    </source>
</evidence>
<keyword evidence="5" id="KW-0677">Repeat</keyword>
<dbReference type="GO" id="GO:0055085">
    <property type="term" value="P:transmembrane transport"/>
    <property type="evidence" value="ECO:0007669"/>
    <property type="project" value="InterPro"/>
</dbReference>
<dbReference type="Gene3D" id="1.50.40.10">
    <property type="entry name" value="Mitochondrial carrier domain"/>
    <property type="match status" value="1"/>
</dbReference>
<evidence type="ECO:0000313" key="11">
    <source>
        <dbReference type="EMBL" id="CAD8913828.1"/>
    </source>
</evidence>
<evidence type="ECO:0000256" key="8">
    <source>
        <dbReference type="PROSITE-ProRule" id="PRU00282"/>
    </source>
</evidence>
<dbReference type="SUPFAM" id="SSF103506">
    <property type="entry name" value="Mitochondrial carrier"/>
    <property type="match status" value="1"/>
</dbReference>
<keyword evidence="4 8" id="KW-0812">Transmembrane</keyword>
<keyword evidence="3 9" id="KW-0813">Transport</keyword>
<proteinExistence type="inferred from homology"/>
<sequence>MSDAVSSFAGATSGVLSAAVVNPLDVARTRMQALAAPFAPSSHAVAPRGPSVVRVLTNIARSEGASGLFAGLGASSLAMPLFGATFFPLLEAFKPGAARLLGVDASSPACAAVAAAAAGAATEVVVAPLWVVRTRLQTQRMHAALASASGRGAAAAPRSYAGVADALASVAREEGLQALWRGLGPSLLCCVHVMVQFPLYVWLQDEYRRRNGLRADAAVPVGALVASAASSKVLASAATYPLEVVRTLLQDARGAGAGCGASARPRGAVALFAELARSRSLYAGFGANLLRAVPSSAVSLTAYSCIVDALRREPRAEA</sequence>
<feature type="transmembrane region" description="Helical" evidence="10">
    <location>
        <begin position="111"/>
        <end position="131"/>
    </location>
</feature>
<evidence type="ECO:0000256" key="2">
    <source>
        <dbReference type="ARBA" id="ARBA00006375"/>
    </source>
</evidence>
<dbReference type="PANTHER" id="PTHR45683">
    <property type="entry name" value="MITOCHONDRIAL NICOTINAMIDE ADENINE DINUCLEOTIDE TRANSPORTER 1-RELATED-RELATED"/>
    <property type="match status" value="1"/>
</dbReference>